<dbReference type="SUPFAM" id="SSF46689">
    <property type="entry name" value="Homeodomain-like"/>
    <property type="match status" value="1"/>
</dbReference>
<evidence type="ECO:0000259" key="4">
    <source>
        <dbReference type="PROSITE" id="PS01124"/>
    </source>
</evidence>
<dbReference type="PANTHER" id="PTHR46796:SF15">
    <property type="entry name" value="BLL1074 PROTEIN"/>
    <property type="match status" value="1"/>
</dbReference>
<dbReference type="PANTHER" id="PTHR46796">
    <property type="entry name" value="HTH-TYPE TRANSCRIPTIONAL ACTIVATOR RHAS-RELATED"/>
    <property type="match status" value="1"/>
</dbReference>
<reference evidence="5 6" key="1">
    <citation type="submission" date="2016-01" db="EMBL/GenBank/DDBJ databases">
        <title>Mycobacterium immunogenum strain CD11_6 genome sequencing and assembly.</title>
        <authorList>
            <person name="Kaur G."/>
            <person name="Nair G.R."/>
            <person name="Mayilraj S."/>
        </authorList>
    </citation>
    <scope>NUCLEOTIDE SEQUENCE [LARGE SCALE GENOMIC DNA]</scope>
    <source>
        <strain evidence="5 6">CD11-6</strain>
    </source>
</reference>
<organism evidence="5 6">
    <name type="scientific">Mycobacteroides immunogenum</name>
    <dbReference type="NCBI Taxonomy" id="83262"/>
    <lineage>
        <taxon>Bacteria</taxon>
        <taxon>Bacillati</taxon>
        <taxon>Actinomycetota</taxon>
        <taxon>Actinomycetes</taxon>
        <taxon>Mycobacteriales</taxon>
        <taxon>Mycobacteriaceae</taxon>
        <taxon>Mycobacteroides</taxon>
    </lineage>
</organism>
<dbReference type="GO" id="GO:0043565">
    <property type="term" value="F:sequence-specific DNA binding"/>
    <property type="evidence" value="ECO:0007669"/>
    <property type="project" value="InterPro"/>
</dbReference>
<dbReference type="Proteomes" id="UP000186919">
    <property type="component" value="Unassembled WGS sequence"/>
</dbReference>
<dbReference type="PROSITE" id="PS01124">
    <property type="entry name" value="HTH_ARAC_FAMILY_2"/>
    <property type="match status" value="1"/>
</dbReference>
<sequence>MVGYRALDVPEEVHFGMPSATLTFIVSLDDGVEAAGSAAALINAQPNPLVLGGLHTRAARIRQRSGQAGVQLAVHPLASRALFGVPSAELPVTEFDGLEFLGSAAAGLPERTARSRGWADAFDTVATYLAESRRHRTTEPVRPEVARAWHLLERSQGRISMSALASCVGISSRHLATLFQREVGRSPKTVAMLMRFQRATGLLAESARAGRVDLAATAAATGFADQAHFTHEFVRLTGVPPRTWLSAEFRNIQDGGHSFGSQWEHDYLDAHRVADP</sequence>
<dbReference type="GO" id="GO:0003700">
    <property type="term" value="F:DNA-binding transcription factor activity"/>
    <property type="evidence" value="ECO:0007669"/>
    <property type="project" value="InterPro"/>
</dbReference>
<dbReference type="EMBL" id="LQYE01000006">
    <property type="protein sequence ID" value="OAT69426.1"/>
    <property type="molecule type" value="Genomic_DNA"/>
</dbReference>
<dbReference type="InterPro" id="IPR018060">
    <property type="entry name" value="HTH_AraC"/>
</dbReference>
<evidence type="ECO:0000256" key="3">
    <source>
        <dbReference type="ARBA" id="ARBA00023163"/>
    </source>
</evidence>
<evidence type="ECO:0000313" key="6">
    <source>
        <dbReference type="Proteomes" id="UP000186919"/>
    </source>
</evidence>
<accession>A0A179VGM7</accession>
<comment type="caution">
    <text evidence="5">The sequence shown here is derived from an EMBL/GenBank/DDBJ whole genome shotgun (WGS) entry which is preliminary data.</text>
</comment>
<dbReference type="Pfam" id="PF12833">
    <property type="entry name" value="HTH_18"/>
    <property type="match status" value="1"/>
</dbReference>
<dbReference type="InterPro" id="IPR018062">
    <property type="entry name" value="HTH_AraC-typ_CS"/>
</dbReference>
<evidence type="ECO:0000256" key="1">
    <source>
        <dbReference type="ARBA" id="ARBA00023015"/>
    </source>
</evidence>
<keyword evidence="3" id="KW-0804">Transcription</keyword>
<evidence type="ECO:0000256" key="2">
    <source>
        <dbReference type="ARBA" id="ARBA00023125"/>
    </source>
</evidence>
<dbReference type="InterPro" id="IPR050204">
    <property type="entry name" value="AraC_XylS_family_regulators"/>
</dbReference>
<keyword evidence="2" id="KW-0238">DNA-binding</keyword>
<name>A0A179VGM7_9MYCO</name>
<dbReference type="SMART" id="SM00342">
    <property type="entry name" value="HTH_ARAC"/>
    <property type="match status" value="1"/>
</dbReference>
<dbReference type="RefSeq" id="WP_064628753.1">
    <property type="nucleotide sequence ID" value="NZ_LQYE01000006.1"/>
</dbReference>
<dbReference type="Gene3D" id="1.10.10.60">
    <property type="entry name" value="Homeodomain-like"/>
    <property type="match status" value="1"/>
</dbReference>
<keyword evidence="1" id="KW-0805">Transcription regulation</keyword>
<dbReference type="InterPro" id="IPR009057">
    <property type="entry name" value="Homeodomain-like_sf"/>
</dbReference>
<feature type="domain" description="HTH araC/xylS-type" evidence="4">
    <location>
        <begin position="146"/>
        <end position="247"/>
    </location>
</feature>
<gene>
    <name evidence="5" type="ORF">AWB85_21195</name>
</gene>
<protein>
    <submittedName>
        <fullName evidence="5">AraC family transcriptional regulator</fullName>
    </submittedName>
</protein>
<dbReference type="PROSITE" id="PS00041">
    <property type="entry name" value="HTH_ARAC_FAMILY_1"/>
    <property type="match status" value="2"/>
</dbReference>
<evidence type="ECO:0000313" key="5">
    <source>
        <dbReference type="EMBL" id="OAT69426.1"/>
    </source>
</evidence>
<dbReference type="AlphaFoldDB" id="A0A179VGM7"/>
<proteinExistence type="predicted"/>